<organism evidence="2 3">
    <name type="scientific">Anaerobium acetethylicum</name>
    <dbReference type="NCBI Taxonomy" id="1619234"/>
    <lineage>
        <taxon>Bacteria</taxon>
        <taxon>Bacillati</taxon>
        <taxon>Bacillota</taxon>
        <taxon>Clostridia</taxon>
        <taxon>Lachnospirales</taxon>
        <taxon>Lachnospiraceae</taxon>
        <taxon>Anaerobium</taxon>
    </lineage>
</organism>
<evidence type="ECO:0000313" key="2">
    <source>
        <dbReference type="EMBL" id="SCP97970.1"/>
    </source>
</evidence>
<keyword evidence="1" id="KW-0812">Transmembrane</keyword>
<feature type="transmembrane region" description="Helical" evidence="1">
    <location>
        <begin position="75"/>
        <end position="99"/>
    </location>
</feature>
<feature type="transmembrane region" description="Helical" evidence="1">
    <location>
        <begin position="155"/>
        <end position="173"/>
    </location>
</feature>
<protein>
    <submittedName>
        <fullName evidence="2">Uncharacterized membrane protein YczE</fullName>
    </submittedName>
</protein>
<dbReference type="EMBL" id="FMKA01000015">
    <property type="protein sequence ID" value="SCP97970.1"/>
    <property type="molecule type" value="Genomic_DNA"/>
</dbReference>
<keyword evidence="1" id="KW-0472">Membrane</keyword>
<proteinExistence type="predicted"/>
<dbReference type="RefSeq" id="WP_207648859.1">
    <property type="nucleotide sequence ID" value="NZ_FMKA01000015.1"/>
</dbReference>
<evidence type="ECO:0000256" key="1">
    <source>
        <dbReference type="SAM" id="Phobius"/>
    </source>
</evidence>
<dbReference type="STRING" id="1619234.SAMN05421730_101544"/>
<evidence type="ECO:0000313" key="3">
    <source>
        <dbReference type="Proteomes" id="UP000199315"/>
    </source>
</evidence>
<feature type="transmembrane region" description="Helical" evidence="1">
    <location>
        <begin position="179"/>
        <end position="198"/>
    </location>
</feature>
<reference evidence="2 3" key="1">
    <citation type="submission" date="2016-09" db="EMBL/GenBank/DDBJ databases">
        <authorList>
            <person name="Capua I."/>
            <person name="De Benedictis P."/>
            <person name="Joannis T."/>
            <person name="Lombin L.H."/>
            <person name="Cattoli G."/>
        </authorList>
    </citation>
    <scope>NUCLEOTIDE SEQUENCE [LARGE SCALE GENOMIC DNA]</scope>
    <source>
        <strain evidence="2 3">GluBS11</strain>
    </source>
</reference>
<dbReference type="AlphaFoldDB" id="A0A1D3TV14"/>
<dbReference type="Pfam" id="PF19700">
    <property type="entry name" value="DUF6198"/>
    <property type="match status" value="1"/>
</dbReference>
<accession>A0A1D3TV14</accession>
<feature type="transmembrane region" description="Helical" evidence="1">
    <location>
        <begin position="105"/>
        <end position="126"/>
    </location>
</feature>
<keyword evidence="3" id="KW-1185">Reference proteome</keyword>
<dbReference type="Proteomes" id="UP000199315">
    <property type="component" value="Unassembled WGS sequence"/>
</dbReference>
<name>A0A1D3TV14_9FIRM</name>
<keyword evidence="1" id="KW-1133">Transmembrane helix</keyword>
<sequence>MKLHTRILLYLTGLVILAFGVVLNTKTGLGVSPINSVPYSISTITGLSLGTVTVIMYSVYVVLESLLLGKDFKPVVLLQLPCGMVFGRFTDMFVSMITIKAESMAMRLVLLAMAIFCTALGVVITIRMNIVPMAPDGLTQVLGMRLKKDFGFAKNLFDFVSVIATLAIGLIFGGRIIGIGLGTVIAVVGIGRTIRLINGVINSVKRRREQTEQPQAGDTGCLDGES</sequence>
<feature type="transmembrane region" description="Helical" evidence="1">
    <location>
        <begin position="37"/>
        <end position="63"/>
    </location>
</feature>
<feature type="transmembrane region" description="Helical" evidence="1">
    <location>
        <begin position="7"/>
        <end position="25"/>
    </location>
</feature>
<dbReference type="PANTHER" id="PTHR40078:SF1">
    <property type="entry name" value="INTEGRAL MEMBRANE PROTEIN"/>
    <property type="match status" value="1"/>
</dbReference>
<dbReference type="InterPro" id="IPR038750">
    <property type="entry name" value="YczE/YyaS-like"/>
</dbReference>
<gene>
    <name evidence="2" type="ORF">SAMN05421730_101544</name>
</gene>
<dbReference type="PANTHER" id="PTHR40078">
    <property type="entry name" value="INTEGRAL MEMBRANE PROTEIN-RELATED"/>
    <property type="match status" value="1"/>
</dbReference>